<evidence type="ECO:0000313" key="3">
    <source>
        <dbReference type="Proteomes" id="UP000265515"/>
    </source>
</evidence>
<sequence length="372" mass="39816">MVGASRSMLHAGWRRLKELTASLFSPDLARCDIDGGTISHVGWVKAVMLEMLEVIGELEEECYFHPAALSDKSQMDTLMSECNDSFEKGCTQGVLLVKSWGGELPASMVADGHFLLDRPPLPSQAESTSTLSMEVSDPLYTMDFLDDPTSTIGATSQITTAIPTTISATATIPLCTMGILDNMTSTTGAESRIITAISITTSATAKIAPVCITEISNEPAAFFVQRVAPVGISMISNGARVLNNQASTTSSKEAPPTATGIMKTSDGPGELLDTPKTTQALVDSKKTSDGPAELFNFQSTTQAPRGITQSAERGRILYQQFFLLSVGEYFESFQATRLGQENEWLIAWGAACLCARYIVGEQGAGRWREGVG</sequence>
<dbReference type="EMBL" id="BFEA01000094">
    <property type="protein sequence ID" value="GBG67995.1"/>
    <property type="molecule type" value="Genomic_DNA"/>
</dbReference>
<keyword evidence="3" id="KW-1185">Reference proteome</keyword>
<reference evidence="2 3" key="1">
    <citation type="journal article" date="2018" name="Cell">
        <title>The Chara Genome: Secondary Complexity and Implications for Plant Terrestrialization.</title>
        <authorList>
            <person name="Nishiyama T."/>
            <person name="Sakayama H."/>
            <person name="Vries J.D."/>
            <person name="Buschmann H."/>
            <person name="Saint-Marcoux D."/>
            <person name="Ullrich K.K."/>
            <person name="Haas F.B."/>
            <person name="Vanderstraeten L."/>
            <person name="Becker D."/>
            <person name="Lang D."/>
            <person name="Vosolsobe S."/>
            <person name="Rombauts S."/>
            <person name="Wilhelmsson P.K.I."/>
            <person name="Janitza P."/>
            <person name="Kern R."/>
            <person name="Heyl A."/>
            <person name="Rumpler F."/>
            <person name="Villalobos L.I.A.C."/>
            <person name="Clay J.M."/>
            <person name="Skokan R."/>
            <person name="Toyoda A."/>
            <person name="Suzuki Y."/>
            <person name="Kagoshima H."/>
            <person name="Schijlen E."/>
            <person name="Tajeshwar N."/>
            <person name="Catarino B."/>
            <person name="Hetherington A.J."/>
            <person name="Saltykova A."/>
            <person name="Bonnot C."/>
            <person name="Breuninger H."/>
            <person name="Symeonidi A."/>
            <person name="Radhakrishnan G.V."/>
            <person name="Van Nieuwerburgh F."/>
            <person name="Deforce D."/>
            <person name="Chang C."/>
            <person name="Karol K.G."/>
            <person name="Hedrich R."/>
            <person name="Ulvskov P."/>
            <person name="Glockner G."/>
            <person name="Delwiche C.F."/>
            <person name="Petrasek J."/>
            <person name="Van de Peer Y."/>
            <person name="Friml J."/>
            <person name="Beilby M."/>
            <person name="Dolan L."/>
            <person name="Kohara Y."/>
            <person name="Sugano S."/>
            <person name="Fujiyama A."/>
            <person name="Delaux P.-M."/>
            <person name="Quint M."/>
            <person name="TheiBen G."/>
            <person name="Hagemann M."/>
            <person name="Harholt J."/>
            <person name="Dunand C."/>
            <person name="Zachgo S."/>
            <person name="Langdale J."/>
            <person name="Maumus F."/>
            <person name="Straeten D.V.D."/>
            <person name="Gould S.B."/>
            <person name="Rensing S.A."/>
        </authorList>
    </citation>
    <scope>NUCLEOTIDE SEQUENCE [LARGE SCALE GENOMIC DNA]</scope>
    <source>
        <strain evidence="2 3">S276</strain>
    </source>
</reference>
<dbReference type="AlphaFoldDB" id="A0A388KD65"/>
<feature type="region of interest" description="Disordered" evidence="1">
    <location>
        <begin position="245"/>
        <end position="269"/>
    </location>
</feature>
<organism evidence="2 3">
    <name type="scientific">Chara braunii</name>
    <name type="common">Braun's stonewort</name>
    <dbReference type="NCBI Taxonomy" id="69332"/>
    <lineage>
        <taxon>Eukaryota</taxon>
        <taxon>Viridiplantae</taxon>
        <taxon>Streptophyta</taxon>
        <taxon>Charophyceae</taxon>
        <taxon>Charales</taxon>
        <taxon>Characeae</taxon>
        <taxon>Chara</taxon>
    </lineage>
</organism>
<dbReference type="Proteomes" id="UP000265515">
    <property type="component" value="Unassembled WGS sequence"/>
</dbReference>
<protein>
    <submittedName>
        <fullName evidence="2">Uncharacterized protein</fullName>
    </submittedName>
</protein>
<comment type="caution">
    <text evidence="2">The sequence shown here is derived from an EMBL/GenBank/DDBJ whole genome shotgun (WGS) entry which is preliminary data.</text>
</comment>
<proteinExistence type="predicted"/>
<name>A0A388KD65_CHABU</name>
<evidence type="ECO:0000256" key="1">
    <source>
        <dbReference type="SAM" id="MobiDB-lite"/>
    </source>
</evidence>
<dbReference type="Gramene" id="GBG67995">
    <property type="protein sequence ID" value="GBG67995"/>
    <property type="gene ID" value="CBR_g1114"/>
</dbReference>
<gene>
    <name evidence="2" type="ORF">CBR_g1114</name>
</gene>
<evidence type="ECO:0000313" key="2">
    <source>
        <dbReference type="EMBL" id="GBG67995.1"/>
    </source>
</evidence>
<accession>A0A388KD65</accession>